<feature type="transmembrane region" description="Helical" evidence="2">
    <location>
        <begin position="6"/>
        <end position="31"/>
    </location>
</feature>
<feature type="compositionally biased region" description="Basic and acidic residues" evidence="1">
    <location>
        <begin position="255"/>
        <end position="264"/>
    </location>
</feature>
<feature type="region of interest" description="Disordered" evidence="1">
    <location>
        <begin position="690"/>
        <end position="765"/>
    </location>
</feature>
<proteinExistence type="predicted"/>
<feature type="region of interest" description="Disordered" evidence="1">
    <location>
        <begin position="839"/>
        <end position="884"/>
    </location>
</feature>
<feature type="transmembrane region" description="Helical" evidence="2">
    <location>
        <begin position="96"/>
        <end position="117"/>
    </location>
</feature>
<accession>A0A165K6B0</accession>
<keyword evidence="3" id="KW-0732">Signal</keyword>
<feature type="compositionally biased region" description="Basic and acidic residues" evidence="1">
    <location>
        <begin position="277"/>
        <end position="287"/>
    </location>
</feature>
<feature type="region of interest" description="Disordered" evidence="1">
    <location>
        <begin position="949"/>
        <end position="974"/>
    </location>
</feature>
<evidence type="ECO:0008006" key="6">
    <source>
        <dbReference type="Google" id="ProtNLM"/>
    </source>
</evidence>
<feature type="compositionally biased region" description="Polar residues" evidence="1">
    <location>
        <begin position="956"/>
        <end position="973"/>
    </location>
</feature>
<name>A0A165K6B0_9BASI</name>
<feature type="transmembrane region" description="Helical" evidence="2">
    <location>
        <begin position="164"/>
        <end position="184"/>
    </location>
</feature>
<feature type="compositionally biased region" description="Basic residues" evidence="1">
    <location>
        <begin position="850"/>
        <end position="859"/>
    </location>
</feature>
<feature type="chain" id="PRO_5007860567" description="Proteophosphoglycan ppg4" evidence="3">
    <location>
        <begin position="20"/>
        <end position="1011"/>
    </location>
</feature>
<gene>
    <name evidence="4" type="ORF">CALCODRAFT_505199</name>
</gene>
<keyword evidence="2" id="KW-1133">Transmembrane helix</keyword>
<feature type="region of interest" description="Disordered" evidence="1">
    <location>
        <begin position="579"/>
        <end position="664"/>
    </location>
</feature>
<evidence type="ECO:0000256" key="2">
    <source>
        <dbReference type="SAM" id="Phobius"/>
    </source>
</evidence>
<keyword evidence="2" id="KW-0472">Membrane</keyword>
<feature type="region of interest" description="Disordered" evidence="1">
    <location>
        <begin position="784"/>
        <end position="803"/>
    </location>
</feature>
<sequence length="1011" mass="108601">MTTLLLLTLLLTLLSLLSSSSILLTTLLPLLRRSAFHPSSPSKTGPQLTPFRTACVFLSLADVLALGLWLWQNVLDVQLGTALPAFELSTGGVGRLWVVLTARPGMLLPAVLLTLLAARWGRESTFGRYAFLLWAPALLLGGGTTVLLTLLAPHLTSTSFLSALLGYTTAITLLSTSLFLAYLLTPHTPSHTATWPANDDGRTILRSATNSPVLLAPARPSWAPSAISPDEQAQVQVRTLGELRRSESWLTSEAGSDRSRERESVSSWSFSSDEEMGVDRDQEKETRTMATTPSLRSAKIAPSLGSGFVPSPRVQHRGSSPDLMEKALLYDASAERQTSGSKILQFAAWTLYVLLPFTFTTPYLIHGLTNSPVSFSDQLLLSLSVTISSPLLASILLCSYFTPSTPQTPSGSSTDDLREVVPERPAPPSIYATSEKVWRSSHQTLSAPQPLERTLNYLRPSPKLSLTSHQLPEPISAEQDADISAHDRSVGALEGPAMLRMSCAGAGWSERARVEGRGLGLGLGLGRSAPPALVAARTSVDIAEQAESLHEESFDAQILQVERCSSSAAVILAVAPPTPNSAVAERDESQTPPRPLSESPQSDPRSPEHESTGAPTPPETPFRSISLRSLPPITPKPCKIRYSTRPRSISLSAATSRTQRRTNDDASVFLTPITPKSIRNLPMRVMYAPRKERSTSSAGSFKTAVTRPSPTSAGSQSMASNGSSIQSQGSAAIRRVRNTPLDRQTTEAESPAVGSNTSPDSEGVQVHSSLANAVDAGNTLDRAEQDAEMHQAENPEGESPDAVAEAQYGSFELPLETVDATPRNSFIVITGQTPVVEARPAPTQFTPGRPKVRAFHLPRRPPIPSAAKTSTPTPRKSDASAIPRPRMRAPPAYVVSSMATPSNTPTEKPVHPLRLLPLRQVLYKDGAVVQPREPLAAVVGTKVKLNDSIENRHPENTPNGPTFNSVEHASTPISPKDKAKRRMLKLVDSATSFASNRSKSTTLESIGPLRI</sequence>
<keyword evidence="2" id="KW-0812">Transmembrane</keyword>
<feature type="compositionally biased region" description="Polar residues" evidence="1">
    <location>
        <begin position="753"/>
        <end position="765"/>
    </location>
</feature>
<organism evidence="4 5">
    <name type="scientific">Calocera cornea HHB12733</name>
    <dbReference type="NCBI Taxonomy" id="1353952"/>
    <lineage>
        <taxon>Eukaryota</taxon>
        <taxon>Fungi</taxon>
        <taxon>Dikarya</taxon>
        <taxon>Basidiomycota</taxon>
        <taxon>Agaricomycotina</taxon>
        <taxon>Dacrymycetes</taxon>
        <taxon>Dacrymycetales</taxon>
        <taxon>Dacrymycetaceae</taxon>
        <taxon>Calocera</taxon>
    </lineage>
</organism>
<feature type="region of interest" description="Disordered" evidence="1">
    <location>
        <begin position="248"/>
        <end position="289"/>
    </location>
</feature>
<evidence type="ECO:0000313" key="5">
    <source>
        <dbReference type="Proteomes" id="UP000076842"/>
    </source>
</evidence>
<feature type="transmembrane region" description="Helical" evidence="2">
    <location>
        <begin position="346"/>
        <end position="366"/>
    </location>
</feature>
<feature type="compositionally biased region" description="Polar residues" evidence="1">
    <location>
        <begin position="645"/>
        <end position="657"/>
    </location>
</feature>
<dbReference type="AlphaFoldDB" id="A0A165K6B0"/>
<reference evidence="4 5" key="1">
    <citation type="journal article" date="2016" name="Mol. Biol. Evol.">
        <title>Comparative Genomics of Early-Diverging Mushroom-Forming Fungi Provides Insights into the Origins of Lignocellulose Decay Capabilities.</title>
        <authorList>
            <person name="Nagy L.G."/>
            <person name="Riley R."/>
            <person name="Tritt A."/>
            <person name="Adam C."/>
            <person name="Daum C."/>
            <person name="Floudas D."/>
            <person name="Sun H."/>
            <person name="Yadav J.S."/>
            <person name="Pangilinan J."/>
            <person name="Larsson K.H."/>
            <person name="Matsuura K."/>
            <person name="Barry K."/>
            <person name="Labutti K."/>
            <person name="Kuo R."/>
            <person name="Ohm R.A."/>
            <person name="Bhattacharya S.S."/>
            <person name="Shirouzu T."/>
            <person name="Yoshinaga Y."/>
            <person name="Martin F.M."/>
            <person name="Grigoriev I.V."/>
            <person name="Hibbett D.S."/>
        </authorList>
    </citation>
    <scope>NUCLEOTIDE SEQUENCE [LARGE SCALE GENOMIC DNA]</scope>
    <source>
        <strain evidence="4 5">HHB12733</strain>
    </source>
</reference>
<keyword evidence="5" id="KW-1185">Reference proteome</keyword>
<feature type="transmembrane region" description="Helical" evidence="2">
    <location>
        <begin position="129"/>
        <end position="152"/>
    </location>
</feature>
<dbReference type="OrthoDB" id="2529242at2759"/>
<dbReference type="STRING" id="1353952.A0A165K6B0"/>
<dbReference type="EMBL" id="KV423914">
    <property type="protein sequence ID" value="KZT62742.1"/>
    <property type="molecule type" value="Genomic_DNA"/>
</dbReference>
<protein>
    <recommendedName>
        <fullName evidence="6">Proteophosphoglycan ppg4</fullName>
    </recommendedName>
</protein>
<evidence type="ECO:0000256" key="1">
    <source>
        <dbReference type="SAM" id="MobiDB-lite"/>
    </source>
</evidence>
<feature type="signal peptide" evidence="3">
    <location>
        <begin position="1"/>
        <end position="19"/>
    </location>
</feature>
<dbReference type="Proteomes" id="UP000076842">
    <property type="component" value="Unassembled WGS sequence"/>
</dbReference>
<evidence type="ECO:0000313" key="4">
    <source>
        <dbReference type="EMBL" id="KZT62742.1"/>
    </source>
</evidence>
<feature type="compositionally biased region" description="Basic and acidic residues" evidence="1">
    <location>
        <begin position="784"/>
        <end position="793"/>
    </location>
</feature>
<evidence type="ECO:0000256" key="3">
    <source>
        <dbReference type="SAM" id="SignalP"/>
    </source>
</evidence>
<dbReference type="InParanoid" id="A0A165K6B0"/>
<feature type="transmembrane region" description="Helical" evidence="2">
    <location>
        <begin position="51"/>
        <end position="71"/>
    </location>
</feature>
<feature type="compositionally biased region" description="Polar residues" evidence="1">
    <location>
        <begin position="706"/>
        <end position="730"/>
    </location>
</feature>